<dbReference type="Proteomes" id="UP000008075">
    <property type="component" value="Chromosome"/>
</dbReference>
<keyword evidence="2" id="KW-1185">Reference proteome</keyword>
<dbReference type="STRING" id="406817.XNC1_4174"/>
<protein>
    <submittedName>
        <fullName evidence="1">Uncharacterized protein</fullName>
    </submittedName>
</protein>
<dbReference type="KEGG" id="xne:XNC1_4174"/>
<dbReference type="HOGENOM" id="CLU_3319501_0_0_6"/>
<reference evidence="1 2" key="1">
    <citation type="journal article" date="2011" name="PLoS ONE">
        <title>The entomopathogenic bacterial endosymbionts xenorhabdus and photorhabdus: convergent lifestyles from divergent genomes.</title>
        <authorList>
            <person name="Chaston J.M."/>
            <person name="Suen G."/>
            <person name="Tucker S.L."/>
            <person name="Andersen A.W."/>
            <person name="Bhasin A."/>
            <person name="Bode E."/>
            <person name="Bode H.B."/>
            <person name="Brachmann A.O."/>
            <person name="Cowles C.E."/>
            <person name="Cowles K.N."/>
            <person name="Darby C."/>
            <person name="de Leon L."/>
            <person name="Drace K."/>
            <person name="Du Z."/>
            <person name="Givaudan A."/>
            <person name="Herbert Tran E.E."/>
            <person name="Jewell K.A."/>
            <person name="Knack J.J."/>
            <person name="Krasomil-Osterfeld K.C."/>
            <person name="Kukor R."/>
            <person name="Lanois A."/>
            <person name="Latreille P."/>
            <person name="Leimgruber N.K."/>
            <person name="Lipke C.M."/>
            <person name="Liu R."/>
            <person name="Lu X."/>
            <person name="Martens E.C."/>
            <person name="Marri P.R."/>
            <person name="Medigue C."/>
            <person name="Menard M.L."/>
            <person name="Miller N.M."/>
            <person name="Morales-Soto N."/>
            <person name="Norton S."/>
            <person name="Ogier J.C."/>
            <person name="Orchard S.S."/>
            <person name="Park D."/>
            <person name="Park Y."/>
            <person name="Qurollo B.A."/>
            <person name="Sugar D.R."/>
            <person name="Richards G.R."/>
            <person name="Rouy Z."/>
            <person name="Slominski B."/>
            <person name="Slominski K."/>
            <person name="Snyder H."/>
            <person name="Tjaden B.C."/>
            <person name="van der Hoeven R."/>
            <person name="Welch R.D."/>
            <person name="Wheeler C."/>
            <person name="Xiang B."/>
            <person name="Barbazuk B."/>
            <person name="Gaudriault S."/>
            <person name="Goodner B."/>
            <person name="Slater S.C."/>
            <person name="Forst S."/>
            <person name="Goldman B.S."/>
            <person name="Goodrich-Blair H."/>
        </authorList>
    </citation>
    <scope>NUCLEOTIDE SEQUENCE [LARGE SCALE GENOMIC DNA]</scope>
    <source>
        <strain evidence="2">ATCC 19061 / DSM 3370 / CCUG 14189 / LMG 1036 / NCIMB 9965 / AN6</strain>
    </source>
</reference>
<evidence type="ECO:0000313" key="1">
    <source>
        <dbReference type="EMBL" id="CBJ92199.1"/>
    </source>
</evidence>
<proteinExistence type="predicted"/>
<gene>
    <name evidence="1" type="ordered locus">XNC1_4174</name>
</gene>
<name>D3VDF9_XENNA</name>
<dbReference type="AlphaFoldDB" id="D3VDF9"/>
<accession>D3VDF9</accession>
<sequence>MRINDEMLDSIDLPLHYAIFFQKKGNSQSKGFGEIKNPP</sequence>
<organism evidence="1 2">
    <name type="scientific">Xenorhabdus nematophila (strain ATCC 19061 / DSM 3370 / CCUG 14189 / LMG 1036 / NCIMB 9965 / AN6)</name>
    <dbReference type="NCBI Taxonomy" id="406817"/>
    <lineage>
        <taxon>Bacteria</taxon>
        <taxon>Pseudomonadati</taxon>
        <taxon>Pseudomonadota</taxon>
        <taxon>Gammaproteobacteria</taxon>
        <taxon>Enterobacterales</taxon>
        <taxon>Morganellaceae</taxon>
        <taxon>Xenorhabdus</taxon>
    </lineage>
</organism>
<evidence type="ECO:0000313" key="2">
    <source>
        <dbReference type="Proteomes" id="UP000008075"/>
    </source>
</evidence>
<dbReference type="EMBL" id="FN667742">
    <property type="protein sequence ID" value="CBJ92199.1"/>
    <property type="molecule type" value="Genomic_DNA"/>
</dbReference>